<dbReference type="OrthoDB" id="2989538at2"/>
<evidence type="ECO:0000313" key="1">
    <source>
        <dbReference type="EMBL" id="SHF33820.1"/>
    </source>
</evidence>
<dbReference type="STRING" id="112248.SAMN05444392_1167"/>
<accession>A0A1M5AUB7</accession>
<reference evidence="1 2" key="1">
    <citation type="submission" date="2016-11" db="EMBL/GenBank/DDBJ databases">
        <authorList>
            <person name="Jaros S."/>
            <person name="Januszkiewicz K."/>
            <person name="Wedrychowicz H."/>
        </authorList>
    </citation>
    <scope>NUCLEOTIDE SEQUENCE [LARGE SCALE GENOMIC DNA]</scope>
    <source>
        <strain evidence="1 2">DSM 44666</strain>
    </source>
</reference>
<dbReference type="Proteomes" id="UP000184476">
    <property type="component" value="Unassembled WGS sequence"/>
</dbReference>
<keyword evidence="2" id="KW-1185">Reference proteome</keyword>
<organism evidence="1 2">
    <name type="scientific">Seinonella peptonophila</name>
    <dbReference type="NCBI Taxonomy" id="112248"/>
    <lineage>
        <taxon>Bacteria</taxon>
        <taxon>Bacillati</taxon>
        <taxon>Bacillota</taxon>
        <taxon>Bacilli</taxon>
        <taxon>Bacillales</taxon>
        <taxon>Thermoactinomycetaceae</taxon>
        <taxon>Seinonella</taxon>
    </lineage>
</organism>
<evidence type="ECO:0000313" key="2">
    <source>
        <dbReference type="Proteomes" id="UP000184476"/>
    </source>
</evidence>
<proteinExistence type="predicted"/>
<sequence length="187" mass="22517">MSQRKKYEVAFLEGYKPAVITTKKNPFIPELIKYPHNSSFDSDSNLYIFFQEEQQKTEFEKQIENIQEESYDYHYIIGLTLGFPKRSVQFYANMRQLEEILGKYPEEEERNGIGVIWSGFFFSSHFVFFKEDVRWLWDTYTHPKAINHPLFLWTEETSYLEVPYGDFHRLNEMHEYILQKRGLVPAI</sequence>
<name>A0A1M5AUB7_9BACL</name>
<dbReference type="AlphaFoldDB" id="A0A1M5AUB7"/>
<dbReference type="EMBL" id="FQVL01000016">
    <property type="protein sequence ID" value="SHF33820.1"/>
    <property type="molecule type" value="Genomic_DNA"/>
</dbReference>
<gene>
    <name evidence="1" type="ORF">SAMN05444392_1167</name>
</gene>
<protein>
    <submittedName>
        <fullName evidence="1">Uncharacterized protein</fullName>
    </submittedName>
</protein>
<dbReference type="RefSeq" id="WP_073157577.1">
    <property type="nucleotide sequence ID" value="NZ_FQVL01000016.1"/>
</dbReference>